<name>A0AAV8SFI0_9ROSI</name>
<keyword evidence="4" id="KW-1185">Reference proteome</keyword>
<reference evidence="3 4" key="1">
    <citation type="submission" date="2021-09" db="EMBL/GenBank/DDBJ databases">
        <title>Genomic insights and catalytic innovation underlie evolution of tropane alkaloids biosynthesis.</title>
        <authorList>
            <person name="Wang Y.-J."/>
            <person name="Tian T."/>
            <person name="Huang J.-P."/>
            <person name="Huang S.-X."/>
        </authorList>
    </citation>
    <scope>NUCLEOTIDE SEQUENCE [LARGE SCALE GENOMIC DNA]</scope>
    <source>
        <strain evidence="3">KIB-2018</strain>
        <tissue evidence="3">Leaf</tissue>
    </source>
</reference>
<accession>A0AAV8SFI0</accession>
<dbReference type="PANTHER" id="PTHR34045">
    <property type="entry name" value="OS03G0406300 PROTEIN"/>
    <property type="match status" value="1"/>
</dbReference>
<protein>
    <submittedName>
        <fullName evidence="3">Uncharacterized protein</fullName>
    </submittedName>
</protein>
<dbReference type="AlphaFoldDB" id="A0AAV8SFI0"/>
<dbReference type="PANTHER" id="PTHR34045:SF11">
    <property type="entry name" value="PH DOMAIN-CONTAINING PROTEIN"/>
    <property type="match status" value="1"/>
</dbReference>
<keyword evidence="1" id="KW-0341">Growth regulation</keyword>
<evidence type="ECO:0000313" key="3">
    <source>
        <dbReference type="EMBL" id="KAJ8750769.1"/>
    </source>
</evidence>
<evidence type="ECO:0000256" key="2">
    <source>
        <dbReference type="ARBA" id="ARBA00024198"/>
    </source>
</evidence>
<organism evidence="3 4">
    <name type="scientific">Erythroxylum novogranatense</name>
    <dbReference type="NCBI Taxonomy" id="1862640"/>
    <lineage>
        <taxon>Eukaryota</taxon>
        <taxon>Viridiplantae</taxon>
        <taxon>Streptophyta</taxon>
        <taxon>Embryophyta</taxon>
        <taxon>Tracheophyta</taxon>
        <taxon>Spermatophyta</taxon>
        <taxon>Magnoliopsida</taxon>
        <taxon>eudicotyledons</taxon>
        <taxon>Gunneridae</taxon>
        <taxon>Pentapetalae</taxon>
        <taxon>rosids</taxon>
        <taxon>fabids</taxon>
        <taxon>Malpighiales</taxon>
        <taxon>Erythroxylaceae</taxon>
        <taxon>Erythroxylum</taxon>
    </lineage>
</organism>
<sequence length="262" mass="30100">MKIFSWMQNRINWRHGNRTPNSASVRHHTMQEPCKEEFSDWPQGLLAIGTFGNRDTKENSKLKYIQENPSPSQDRVQELTPEEVGELQKELDSILNKQVGSTCDTETDAANLEWNSFLHRNPSMGDDERTENVCSDKWENKDSHLQLKANLVISRGKDLRVDKTSNAINKKSLSFLIKQMFICGNGLSPTPNPRDQVPESRMEKILRAIIHKKIYPQNPPPTVSAKQYLKNKQKPVLSIEDEKVEDGSKWVKTDSEFIVLEI</sequence>
<evidence type="ECO:0000313" key="4">
    <source>
        <dbReference type="Proteomes" id="UP001159364"/>
    </source>
</evidence>
<dbReference type="InterPro" id="IPR044683">
    <property type="entry name" value="LAZY"/>
</dbReference>
<dbReference type="EMBL" id="JAIWQS010000011">
    <property type="protein sequence ID" value="KAJ8750769.1"/>
    <property type="molecule type" value="Genomic_DNA"/>
</dbReference>
<comment type="similarity">
    <text evidence="2">Belongs to the LAZY family.</text>
</comment>
<dbReference type="GO" id="GO:0040008">
    <property type="term" value="P:regulation of growth"/>
    <property type="evidence" value="ECO:0007669"/>
    <property type="project" value="InterPro"/>
</dbReference>
<evidence type="ECO:0000256" key="1">
    <source>
        <dbReference type="ARBA" id="ARBA00022604"/>
    </source>
</evidence>
<comment type="caution">
    <text evidence="3">The sequence shown here is derived from an EMBL/GenBank/DDBJ whole genome shotgun (WGS) entry which is preliminary data.</text>
</comment>
<gene>
    <name evidence="3" type="ORF">K2173_015950</name>
</gene>
<proteinExistence type="inferred from homology"/>
<dbReference type="GO" id="GO:0009630">
    <property type="term" value="P:gravitropism"/>
    <property type="evidence" value="ECO:0007669"/>
    <property type="project" value="InterPro"/>
</dbReference>
<dbReference type="Proteomes" id="UP001159364">
    <property type="component" value="Linkage Group LG11"/>
</dbReference>